<feature type="region of interest" description="Disordered" evidence="1">
    <location>
        <begin position="252"/>
        <end position="292"/>
    </location>
</feature>
<name>A0A2P2QMJ0_RHIMU</name>
<protein>
    <recommendedName>
        <fullName evidence="3">Vegetative cell wall protein gp1-like</fullName>
    </recommendedName>
</protein>
<feature type="compositionally biased region" description="Basic and acidic residues" evidence="1">
    <location>
        <begin position="344"/>
        <end position="364"/>
    </location>
</feature>
<feature type="compositionally biased region" description="Basic and acidic residues" evidence="1">
    <location>
        <begin position="420"/>
        <end position="430"/>
    </location>
</feature>
<feature type="region of interest" description="Disordered" evidence="1">
    <location>
        <begin position="1"/>
        <end position="230"/>
    </location>
</feature>
<proteinExistence type="predicted"/>
<evidence type="ECO:0008006" key="3">
    <source>
        <dbReference type="Google" id="ProtNLM"/>
    </source>
</evidence>
<feature type="compositionally biased region" description="Pro residues" evidence="1">
    <location>
        <begin position="24"/>
        <end position="39"/>
    </location>
</feature>
<feature type="compositionally biased region" description="Low complexity" evidence="1">
    <location>
        <begin position="43"/>
        <end position="53"/>
    </location>
</feature>
<feature type="region of interest" description="Disordered" evidence="1">
    <location>
        <begin position="398"/>
        <end position="430"/>
    </location>
</feature>
<dbReference type="PANTHER" id="PTHR33472:SF1">
    <property type="entry name" value="EXTENSIN-RELATED"/>
    <property type="match status" value="1"/>
</dbReference>
<organism evidence="2">
    <name type="scientific">Rhizophora mucronata</name>
    <name type="common">Asiatic mangrove</name>
    <dbReference type="NCBI Taxonomy" id="61149"/>
    <lineage>
        <taxon>Eukaryota</taxon>
        <taxon>Viridiplantae</taxon>
        <taxon>Streptophyta</taxon>
        <taxon>Embryophyta</taxon>
        <taxon>Tracheophyta</taxon>
        <taxon>Spermatophyta</taxon>
        <taxon>Magnoliopsida</taxon>
        <taxon>eudicotyledons</taxon>
        <taxon>Gunneridae</taxon>
        <taxon>Pentapetalae</taxon>
        <taxon>rosids</taxon>
        <taxon>fabids</taxon>
        <taxon>Malpighiales</taxon>
        <taxon>Rhizophoraceae</taxon>
        <taxon>Rhizophora</taxon>
    </lineage>
</organism>
<feature type="compositionally biased region" description="Pro residues" evidence="1">
    <location>
        <begin position="207"/>
        <end position="222"/>
    </location>
</feature>
<feature type="compositionally biased region" description="Basic and acidic residues" evidence="1">
    <location>
        <begin position="257"/>
        <end position="275"/>
    </location>
</feature>
<accession>A0A2P2QMJ0</accession>
<dbReference type="AlphaFoldDB" id="A0A2P2QMJ0"/>
<dbReference type="PRINTS" id="PR01217">
    <property type="entry name" value="PRICHEXTENSN"/>
</dbReference>
<reference evidence="2" key="1">
    <citation type="submission" date="2018-02" db="EMBL/GenBank/DDBJ databases">
        <title>Rhizophora mucronata_Transcriptome.</title>
        <authorList>
            <person name="Meera S.P."/>
            <person name="Sreeshan A."/>
            <person name="Augustine A."/>
        </authorList>
    </citation>
    <scope>NUCLEOTIDE SEQUENCE</scope>
    <source>
        <tissue evidence="2">Leaf</tissue>
    </source>
</reference>
<evidence type="ECO:0000256" key="1">
    <source>
        <dbReference type="SAM" id="MobiDB-lite"/>
    </source>
</evidence>
<dbReference type="EMBL" id="GGEC01087712">
    <property type="protein sequence ID" value="MBX68196.1"/>
    <property type="molecule type" value="Transcribed_RNA"/>
</dbReference>
<evidence type="ECO:0000313" key="2">
    <source>
        <dbReference type="EMBL" id="MBX68196.1"/>
    </source>
</evidence>
<sequence>MAANQPRQAPPWFRLALRTRPTNGPAPTPAPEPPPPQPRPRLARPTFRPISQPQRPPTQPQEPAPPQPPPPAASSETAPLPPATREVAGTASVPGSPILRAPTASPAQKSPVLPPAVTPSTLQSPVKPSVPAPTSSVPSSPVLKLAPASSSVASSPALRQAPSSSVPTSPGAKLGPITSSVPTSPVQKAEVSTIPAPSPRTITLPQSPKPGPTTPPPSPLTLPPSRIKSDAELELKIPQEAEQKTVVVQKTVGKPNDWPRTKGTDSDRNFAEGHKPTAAYIPREEPFKELGKKGAKVHGKKISSDSEEVGVKVITIAGENKGASMEIFRSPKENAFKGNSYHLNRKENPSSRSSSDEEKNLKTKDKSHKGMALNPPPRSAFMNSNVQGVNNSIVFQSSCTHHDPGVHLSLSRKPAAGKFNVKDHGNGHQS</sequence>
<feature type="compositionally biased region" description="Basic and acidic residues" evidence="1">
    <location>
        <begin position="282"/>
        <end position="292"/>
    </location>
</feature>
<dbReference type="PANTHER" id="PTHR33472">
    <property type="entry name" value="OS01G0106600 PROTEIN"/>
    <property type="match status" value="1"/>
</dbReference>
<feature type="compositionally biased region" description="Polar residues" evidence="1">
    <location>
        <begin position="177"/>
        <end position="186"/>
    </location>
</feature>
<feature type="region of interest" description="Disordered" evidence="1">
    <location>
        <begin position="328"/>
        <end position="384"/>
    </location>
</feature>
<feature type="compositionally biased region" description="Pro residues" evidence="1">
    <location>
        <begin position="54"/>
        <end position="72"/>
    </location>
</feature>
<feature type="compositionally biased region" description="Low complexity" evidence="1">
    <location>
        <begin position="124"/>
        <end position="157"/>
    </location>
</feature>